<dbReference type="CDD" id="cd06102">
    <property type="entry name" value="citrate_synt_like_2"/>
    <property type="match status" value="1"/>
</dbReference>
<dbReference type="GO" id="GO:0005829">
    <property type="term" value="C:cytosol"/>
    <property type="evidence" value="ECO:0007669"/>
    <property type="project" value="TreeGrafter"/>
</dbReference>
<evidence type="ECO:0000256" key="2">
    <source>
        <dbReference type="ARBA" id="ARBA00010566"/>
    </source>
</evidence>
<dbReference type="Pfam" id="PF00285">
    <property type="entry name" value="Citrate_synt"/>
    <property type="match status" value="1"/>
</dbReference>
<reference evidence="5 6" key="1">
    <citation type="submission" date="2018-03" db="EMBL/GenBank/DDBJ databases">
        <title>Genome sequence of the symbiotic type strain Mesorhizobium helmanticense CSLC115NT isolated from Lotus corniculatus nodules.</title>
        <authorList>
            <person name="Sannazzaro A.I."/>
            <person name="Torres Tejerizo G.A."/>
            <person name="Dip D."/>
            <person name="Caballero M."/>
            <person name="Pistorio M."/>
            <person name="Estrella M.J."/>
        </authorList>
    </citation>
    <scope>NUCLEOTIDE SEQUENCE [LARGE SCALE GENOMIC DNA]</scope>
    <source>
        <strain evidence="5 6">CSLC115N</strain>
    </source>
</reference>
<dbReference type="AlphaFoldDB" id="A0A2T4ITH4"/>
<protein>
    <recommendedName>
        <fullName evidence="3">citrate synthase (unknown stereospecificity)</fullName>
        <ecNumber evidence="3">2.3.3.16</ecNumber>
    </recommendedName>
</protein>
<dbReference type="EC" id="2.3.3.16" evidence="3"/>
<dbReference type="OrthoDB" id="9786046at2"/>
<comment type="caution">
    <text evidence="5">The sequence shown here is derived from an EMBL/GenBank/DDBJ whole genome shotgun (WGS) entry which is preliminary data.</text>
</comment>
<keyword evidence="4" id="KW-0808">Transferase</keyword>
<dbReference type="GO" id="GO:0005975">
    <property type="term" value="P:carbohydrate metabolic process"/>
    <property type="evidence" value="ECO:0007669"/>
    <property type="project" value="TreeGrafter"/>
</dbReference>
<dbReference type="Proteomes" id="UP000240259">
    <property type="component" value="Unassembled WGS sequence"/>
</dbReference>
<dbReference type="PRINTS" id="PR00143">
    <property type="entry name" value="CITRTSNTHASE"/>
</dbReference>
<evidence type="ECO:0000256" key="4">
    <source>
        <dbReference type="ARBA" id="ARBA00022679"/>
    </source>
</evidence>
<sequence length="382" mass="40303">MSEWLTREEALERLKVRAQTLYAYVSRGRIGVRPDRLDPRRSQYRADDIAALATRRARGRSPQAIAESAIAWGEPAISTSISTVEHGRLIYRGRDAAVLSATATLEETARLLWASGAAVSFTLPGSNDRPETGRAAAFARLAALAAEGRISLGRNSASLHEDGAGAIGALALALGARPGSGSVHQRLAQGWAVDAAGADLLRRALVLLADHELNASTFAARVAASTGAPIAACLLAGLATLSGPRHGGAAEALMGLVEDAQRLGAEAAIGRWLGHDRPLPGFGHALYPEGDPRAQALLFGIDVDRGLVRLRDAVFAETGMRPNVDFALAALTRSLHLPADAPFRLFALGRSVGWTAHAVEQVVSNSVIRPRARYEGPLPELT</sequence>
<evidence type="ECO:0000313" key="6">
    <source>
        <dbReference type="Proteomes" id="UP000240259"/>
    </source>
</evidence>
<dbReference type="InterPro" id="IPR016143">
    <property type="entry name" value="Citrate_synth-like_sm_a-sub"/>
</dbReference>
<evidence type="ECO:0000256" key="3">
    <source>
        <dbReference type="ARBA" id="ARBA00012972"/>
    </source>
</evidence>
<dbReference type="Gene3D" id="1.10.230.10">
    <property type="entry name" value="Cytochrome P450-Terp, domain 2"/>
    <property type="match status" value="1"/>
</dbReference>
<dbReference type="RefSeq" id="WP_107650531.1">
    <property type="nucleotide sequence ID" value="NZ_PZJX01000031.1"/>
</dbReference>
<comment type="pathway">
    <text evidence="1">Carbohydrate metabolism; tricarboxylic acid cycle; isocitrate from oxaloacetate: step 1/2.</text>
</comment>
<evidence type="ECO:0000256" key="1">
    <source>
        <dbReference type="ARBA" id="ARBA00004751"/>
    </source>
</evidence>
<proteinExistence type="inferred from homology"/>
<dbReference type="GO" id="GO:0036440">
    <property type="term" value="F:citrate synthase activity"/>
    <property type="evidence" value="ECO:0007669"/>
    <property type="project" value="UniProtKB-EC"/>
</dbReference>
<dbReference type="UniPathway" id="UPA00223">
    <property type="reaction ID" value="UER00717"/>
</dbReference>
<dbReference type="SUPFAM" id="SSF48256">
    <property type="entry name" value="Citrate synthase"/>
    <property type="match status" value="1"/>
</dbReference>
<dbReference type="PANTHER" id="PTHR11739">
    <property type="entry name" value="CITRATE SYNTHASE"/>
    <property type="match status" value="1"/>
</dbReference>
<dbReference type="InterPro" id="IPR002020">
    <property type="entry name" value="Citrate_synthase"/>
</dbReference>
<dbReference type="PANTHER" id="PTHR11739:SF4">
    <property type="entry name" value="CITRATE SYNTHASE, PEROXISOMAL"/>
    <property type="match status" value="1"/>
</dbReference>
<name>A0A2T4ITH4_9HYPH</name>
<keyword evidence="6" id="KW-1185">Reference proteome</keyword>
<comment type="similarity">
    <text evidence="2">Belongs to the citrate synthase family.</text>
</comment>
<dbReference type="EMBL" id="PZJX01000031">
    <property type="protein sequence ID" value="PTE08937.1"/>
    <property type="molecule type" value="Genomic_DNA"/>
</dbReference>
<dbReference type="InterPro" id="IPR036969">
    <property type="entry name" value="Citrate_synthase_sf"/>
</dbReference>
<accession>A0A2T4ITH4</accession>
<dbReference type="InterPro" id="IPR016142">
    <property type="entry name" value="Citrate_synth-like_lrg_a-sub"/>
</dbReference>
<organism evidence="5 6">
    <name type="scientific">Mesorhizobium helmanticense</name>
    <dbReference type="NCBI Taxonomy" id="1776423"/>
    <lineage>
        <taxon>Bacteria</taxon>
        <taxon>Pseudomonadati</taxon>
        <taxon>Pseudomonadota</taxon>
        <taxon>Alphaproteobacteria</taxon>
        <taxon>Hyphomicrobiales</taxon>
        <taxon>Phyllobacteriaceae</taxon>
        <taxon>Mesorhizobium</taxon>
    </lineage>
</organism>
<dbReference type="Gene3D" id="1.10.580.10">
    <property type="entry name" value="Citrate Synthase, domain 1"/>
    <property type="match status" value="1"/>
</dbReference>
<evidence type="ECO:0000313" key="5">
    <source>
        <dbReference type="EMBL" id="PTE08937.1"/>
    </source>
</evidence>
<gene>
    <name evidence="5" type="ORF">C9427_18300</name>
</gene>
<dbReference type="GO" id="GO:0006099">
    <property type="term" value="P:tricarboxylic acid cycle"/>
    <property type="evidence" value="ECO:0007669"/>
    <property type="project" value="UniProtKB-UniPathway"/>
</dbReference>